<dbReference type="Proteomes" id="UP000324832">
    <property type="component" value="Unassembled WGS sequence"/>
</dbReference>
<evidence type="ECO:0000313" key="2">
    <source>
        <dbReference type="Proteomes" id="UP000324832"/>
    </source>
</evidence>
<keyword evidence="2" id="KW-1185">Reference proteome</keyword>
<sequence>MQVRARMRLLKSRTDAETFGKRRRDILDTLFTVGIHTDKSYYENIVIEYYIRTGVRIIKPTSLELTIVAARQEEAKLIYYRQANPDYSRLFPQNNYLRSINNNPPRLFNPNFIPQQNNMNSQQRQQWIQSSLPWKNSHQGHNTLDVSMSYEQTCPLTSTKSISSNRSAWWGLELERLRGKVRKLFNGAKNTRAPDDWDAYKQAQYRFKKRIRDRKREGWRRFCTSIESTNQAAKVKNILSRDPQRDLGCLKKSDGTHTKSDTETCELLLKTHFPGCRQSWNEASQKADSITVANNPEQVVSTNHTQSDNENRGIPIISDAIDRQQKQFHIRSTPGSTCCVENRSTSSKQVIKDVFIPVRGTRQNKKGHSSHLNAKSIRIHYKLLRRPHLDTRSSSQEPSCSTQEPS</sequence>
<protein>
    <submittedName>
        <fullName evidence="1">Uncharacterized protein</fullName>
    </submittedName>
</protein>
<name>A0A5E4QU03_9NEOP</name>
<dbReference type="AlphaFoldDB" id="A0A5E4QU03"/>
<reference evidence="1 2" key="1">
    <citation type="submission" date="2017-07" db="EMBL/GenBank/DDBJ databases">
        <authorList>
            <person name="Talla V."/>
            <person name="Backstrom N."/>
        </authorList>
    </citation>
    <scope>NUCLEOTIDE SEQUENCE [LARGE SCALE GENOMIC DNA]</scope>
</reference>
<dbReference type="EMBL" id="FZQP02005222">
    <property type="protein sequence ID" value="VVD01221.1"/>
    <property type="molecule type" value="Genomic_DNA"/>
</dbReference>
<proteinExistence type="predicted"/>
<organism evidence="1 2">
    <name type="scientific">Leptidea sinapis</name>
    <dbReference type="NCBI Taxonomy" id="189913"/>
    <lineage>
        <taxon>Eukaryota</taxon>
        <taxon>Metazoa</taxon>
        <taxon>Ecdysozoa</taxon>
        <taxon>Arthropoda</taxon>
        <taxon>Hexapoda</taxon>
        <taxon>Insecta</taxon>
        <taxon>Pterygota</taxon>
        <taxon>Neoptera</taxon>
        <taxon>Endopterygota</taxon>
        <taxon>Lepidoptera</taxon>
        <taxon>Glossata</taxon>
        <taxon>Ditrysia</taxon>
        <taxon>Papilionoidea</taxon>
        <taxon>Pieridae</taxon>
        <taxon>Dismorphiinae</taxon>
        <taxon>Leptidea</taxon>
    </lineage>
</organism>
<gene>
    <name evidence="1" type="ORF">LSINAPIS_LOCUS11688</name>
</gene>
<evidence type="ECO:0000313" key="1">
    <source>
        <dbReference type="EMBL" id="VVD01221.1"/>
    </source>
</evidence>
<accession>A0A5E4QU03</accession>